<evidence type="ECO:0000256" key="13">
    <source>
        <dbReference type="RuleBase" id="RU367130"/>
    </source>
</evidence>
<dbReference type="CDD" id="cd11293">
    <property type="entry name" value="gelsolin_S4_like"/>
    <property type="match status" value="1"/>
</dbReference>
<dbReference type="SUPFAM" id="SSF55753">
    <property type="entry name" value="Actin depolymerizing proteins"/>
    <property type="match status" value="6"/>
</dbReference>
<evidence type="ECO:0000256" key="7">
    <source>
        <dbReference type="ARBA" id="ARBA00022737"/>
    </source>
</evidence>
<feature type="domain" description="Gelsolin-like" evidence="15">
    <location>
        <begin position="767"/>
        <end position="848"/>
    </location>
</feature>
<protein>
    <recommendedName>
        <fullName evidence="3 13">Gelsolin</fullName>
        <shortName evidence="13">ADF</shortName>
    </recommendedName>
    <alternativeName>
        <fullName evidence="13">Actin-depolymerizing factor</fullName>
    </alternativeName>
</protein>
<dbReference type="GO" id="GO:0051015">
    <property type="term" value="F:actin filament binding"/>
    <property type="evidence" value="ECO:0007669"/>
    <property type="project" value="UniProtKB-UniRule"/>
</dbReference>
<feature type="compositionally biased region" description="Acidic residues" evidence="14">
    <location>
        <begin position="26"/>
        <end position="35"/>
    </location>
</feature>
<keyword evidence="6" id="KW-0479">Metal-binding</keyword>
<dbReference type="InterPro" id="IPR007122">
    <property type="entry name" value="Villin/Gelsolin"/>
</dbReference>
<dbReference type="GO" id="GO:0046872">
    <property type="term" value="F:metal ion binding"/>
    <property type="evidence" value="ECO:0007669"/>
    <property type="project" value="UniProtKB-KW"/>
</dbReference>
<organism evidence="16 17">
    <name type="scientific">Coilia grayii</name>
    <name type="common">Gray's grenadier anchovy</name>
    <dbReference type="NCBI Taxonomy" id="363190"/>
    <lineage>
        <taxon>Eukaryota</taxon>
        <taxon>Metazoa</taxon>
        <taxon>Chordata</taxon>
        <taxon>Craniata</taxon>
        <taxon>Vertebrata</taxon>
        <taxon>Euteleostomi</taxon>
        <taxon>Actinopterygii</taxon>
        <taxon>Neopterygii</taxon>
        <taxon>Teleostei</taxon>
        <taxon>Clupei</taxon>
        <taxon>Clupeiformes</taxon>
        <taxon>Clupeoidei</taxon>
        <taxon>Engraulidae</taxon>
        <taxon>Coilinae</taxon>
        <taxon>Coilia</taxon>
    </lineage>
</organism>
<keyword evidence="7" id="KW-0677">Repeat</keyword>
<feature type="domain" description="Gelsolin-like" evidence="15">
    <location>
        <begin position="888"/>
        <end position="933"/>
    </location>
</feature>
<evidence type="ECO:0000256" key="1">
    <source>
        <dbReference type="ARBA" id="ARBA00004245"/>
    </source>
</evidence>
<dbReference type="InterPro" id="IPR007123">
    <property type="entry name" value="Gelsolin-like_dom"/>
</dbReference>
<sequence>MSGKKQKSLLSFWAKVQNPKSSGTDDVPDQENEMEMAEKTYETVNEAQEETGEGRRMEEMEEEERVGVHAGGGVAEEEGASEDADAAETRRTEVKVAVAMVQHNVPFAVADHLSPLMKNCFIDSPIAQQYKCASTKTTCIINEAVAPYFKEDLVTKMKSNPFTLITDGSNDTDEKQPRFLRLVGAFADPITEVYLLFYQATIPAFTSLNLLMQREKPSVFLLYEEVKTTLNRLLEAGDVTPQQVERFHQAVLAFLTGAVEYAMAKLPLKESLLKHGRFVDVQQRADCEVSDAAYFVERFPKLLPYHEPQDQDQLAEEFQDYQLMEVPVPQEFDVEAFWEDMGSLKNRFVAAPALRHSIQQTQGKMVYHPEFERAGQQPGLQVWRVEQFDLVAVPENLYGGFYNGDAYVILNTIKQRSGHLQYDLHFWLGDHCTQDESGAAAIFTVQMDDHLGGKPIQYREVQGHESKTFLGYFKKGLKYMQGGVASGFKHVITNEVIMQRLLQVKGRRAVRATEVPVSWDSFNTGDCFILDLGSEIYQWCGSKSNRFEKLKATQVAKGIRDSERSGRARVYVCEEGVEREKIVEVLGPKPDLPEGASDDIKADASNRKRAKLYKVSDASGDMAIALVAAENPFSQSALESGDCFILDHGSDGKIFVWKGKEANMDERKAAMKAADEFIKKMGYPKHTQVQVLPQYGETPLFKQFFKNWRDVDQTEGLGVAYISNSIAKIEKVPFDASTLHDSTAMAAQHGMIDDGSGEKQIWRIEGSDKAPVDPSTYGQFYGGDSYIILYNYHHGGRQGHIIYIWQGTDSSQDEIGASAILAAQLDDELGGGPVQVRVVQGKEPAHLMSLFGGQPMVVHKGGTSRDGGQSAPADTRLFQVRSNSAGHTRAVEVDAVSSNLNSNDTFVLATPSAAFMWVGQGASDTEKQGAQQLCDLLGVSASELPEGGESDDFWEALGGKAEYRTSTRLKDKMDAHPPRLFACSNKTGNFIIEEVPGEMGQDDLATDDVMILDTWEQVFVWIGNEAQEEEKTEAMASDCPLGAVKIP</sequence>
<comment type="subcellular location">
    <subcellularLocation>
        <location evidence="1 13">Cytoplasm</location>
        <location evidence="1 13">Cytoskeleton</location>
    </subcellularLocation>
</comment>
<dbReference type="CDD" id="cd11290">
    <property type="entry name" value="gelsolin_S1_like"/>
    <property type="match status" value="1"/>
</dbReference>
<comment type="caution">
    <text evidence="16">The sequence shown here is derived from an EMBL/GenBank/DDBJ whole genome shotgun (WGS) entry which is preliminary data.</text>
</comment>
<dbReference type="GO" id="GO:0005856">
    <property type="term" value="C:cytoskeleton"/>
    <property type="evidence" value="ECO:0007669"/>
    <property type="project" value="UniProtKB-SubCell"/>
</dbReference>
<dbReference type="CDD" id="cd11292">
    <property type="entry name" value="gelsolin_S3_like"/>
    <property type="match status" value="1"/>
</dbReference>
<keyword evidence="9" id="KW-0106">Calcium</keyword>
<dbReference type="PANTHER" id="PTHR11977">
    <property type="entry name" value="VILLIN"/>
    <property type="match status" value="1"/>
</dbReference>
<keyword evidence="17" id="KW-1185">Reference proteome</keyword>
<dbReference type="FunFam" id="3.40.20.10:FF:000004">
    <property type="entry name" value="Gelsolin"/>
    <property type="match status" value="1"/>
</dbReference>
<dbReference type="FunFam" id="3.40.20.10:FF:000037">
    <property type="entry name" value="macrophage-capping protein-like isoform X2"/>
    <property type="match status" value="1"/>
</dbReference>
<evidence type="ECO:0000256" key="6">
    <source>
        <dbReference type="ARBA" id="ARBA00022723"/>
    </source>
</evidence>
<evidence type="ECO:0000256" key="11">
    <source>
        <dbReference type="ARBA" id="ARBA00023212"/>
    </source>
</evidence>
<evidence type="ECO:0000259" key="15">
    <source>
        <dbReference type="Pfam" id="PF00626"/>
    </source>
</evidence>
<proteinExistence type="inferred from homology"/>
<feature type="domain" description="Gelsolin-like" evidence="15">
    <location>
        <begin position="388"/>
        <end position="470"/>
    </location>
</feature>
<feature type="domain" description="Gelsolin-like" evidence="15">
    <location>
        <begin position="628"/>
        <end position="701"/>
    </location>
</feature>
<evidence type="ECO:0000256" key="5">
    <source>
        <dbReference type="ARBA" id="ARBA00022490"/>
    </source>
</evidence>
<dbReference type="FunFam" id="3.40.20.10:FF:000009">
    <property type="entry name" value="gelsolin isoform X1"/>
    <property type="match status" value="1"/>
</dbReference>
<evidence type="ECO:0000256" key="10">
    <source>
        <dbReference type="ARBA" id="ARBA00023203"/>
    </source>
</evidence>
<dbReference type="GO" id="GO:0051014">
    <property type="term" value="P:actin filament severing"/>
    <property type="evidence" value="ECO:0007669"/>
    <property type="project" value="UniProtKB-UniRule"/>
</dbReference>
<dbReference type="PRINTS" id="PR00597">
    <property type="entry name" value="GELSOLIN"/>
</dbReference>
<dbReference type="InterPro" id="IPR029006">
    <property type="entry name" value="ADF-H/Gelsolin-like_dom_sf"/>
</dbReference>
<evidence type="ECO:0000256" key="4">
    <source>
        <dbReference type="ARBA" id="ARBA00022467"/>
    </source>
</evidence>
<dbReference type="Gene3D" id="3.40.20.10">
    <property type="entry name" value="Severin"/>
    <property type="match status" value="6"/>
</dbReference>
<keyword evidence="11" id="KW-0206">Cytoskeleton</keyword>
<feature type="region of interest" description="Disordered" evidence="14">
    <location>
        <begin position="1"/>
        <end position="70"/>
    </location>
</feature>
<evidence type="ECO:0000256" key="9">
    <source>
        <dbReference type="ARBA" id="ARBA00022837"/>
    </source>
</evidence>
<evidence type="ECO:0000256" key="2">
    <source>
        <dbReference type="ARBA" id="ARBA00008418"/>
    </source>
</evidence>
<dbReference type="AlphaFoldDB" id="A0ABD1KK49"/>
<dbReference type="GO" id="GO:0060271">
    <property type="term" value="P:cilium assembly"/>
    <property type="evidence" value="ECO:0007669"/>
    <property type="project" value="UniProtKB-UniRule"/>
</dbReference>
<keyword evidence="10 13" id="KW-0009">Actin-binding</keyword>
<feature type="domain" description="Gelsolin-like" evidence="15">
    <location>
        <begin position="992"/>
        <end position="1035"/>
    </location>
</feature>
<evidence type="ECO:0000313" key="16">
    <source>
        <dbReference type="EMBL" id="KAL2099549.1"/>
    </source>
</evidence>
<dbReference type="FunFam" id="3.40.20.10:FF:000005">
    <property type="entry name" value="Gelsolin"/>
    <property type="match status" value="1"/>
</dbReference>
<dbReference type="Proteomes" id="UP001591681">
    <property type="component" value="Unassembled WGS sequence"/>
</dbReference>
<dbReference type="GO" id="GO:0051016">
    <property type="term" value="P:barbed-end actin filament capping"/>
    <property type="evidence" value="ECO:0007669"/>
    <property type="project" value="UniProtKB-UniRule"/>
</dbReference>
<gene>
    <name evidence="16" type="ORF">ACEWY4_003943</name>
</gene>
<feature type="domain" description="Gelsolin-like" evidence="15">
    <location>
        <begin position="510"/>
        <end position="579"/>
    </location>
</feature>
<dbReference type="SMART" id="SM00262">
    <property type="entry name" value="GEL"/>
    <property type="match status" value="6"/>
</dbReference>
<dbReference type="FunFam" id="3.40.20.10:FF:000002">
    <property type="entry name" value="Gelsolin"/>
    <property type="match status" value="1"/>
</dbReference>
<keyword evidence="4 13" id="KW-0117">Actin capping</keyword>
<evidence type="ECO:0000256" key="8">
    <source>
        <dbReference type="ARBA" id="ARBA00022794"/>
    </source>
</evidence>
<dbReference type="FunFam" id="3.40.20.10:FF:000001">
    <property type="entry name" value="Gelsolin"/>
    <property type="match status" value="1"/>
</dbReference>
<evidence type="ECO:0000256" key="14">
    <source>
        <dbReference type="SAM" id="MobiDB-lite"/>
    </source>
</evidence>
<name>A0ABD1KK49_9TELE</name>
<dbReference type="PANTHER" id="PTHR11977:SF29">
    <property type="entry name" value="GELSOLIN"/>
    <property type="match status" value="1"/>
</dbReference>
<comment type="similarity">
    <text evidence="2 13">Belongs to the villin/gelsolin family.</text>
</comment>
<dbReference type="GO" id="GO:0005737">
    <property type="term" value="C:cytoplasm"/>
    <property type="evidence" value="ECO:0007669"/>
    <property type="project" value="UniProtKB-UniRule"/>
</dbReference>
<comment type="function">
    <text evidence="12 13">Calcium-regulated, actin-modulating protein that binds to the plus (or barbed) ends of actin monomers or filaments, preventing monomer exchange (end-blocking or capping). It can promote the assembly of monomers into filaments (nucleation) as well as sever filaments already formed. Plays a role in ciliogenesis.</text>
</comment>
<evidence type="ECO:0000313" key="17">
    <source>
        <dbReference type="Proteomes" id="UP001591681"/>
    </source>
</evidence>
<reference evidence="16 17" key="1">
    <citation type="submission" date="2024-09" db="EMBL/GenBank/DDBJ databases">
        <title>A chromosome-level genome assembly of Gray's grenadier anchovy, Coilia grayii.</title>
        <authorList>
            <person name="Fu Z."/>
        </authorList>
    </citation>
    <scope>NUCLEOTIDE SEQUENCE [LARGE SCALE GENOMIC DNA]</scope>
    <source>
        <strain evidence="16">G4</strain>
        <tissue evidence="16">Muscle</tissue>
    </source>
</reference>
<keyword evidence="8" id="KW-0970">Cilium biogenesis/degradation</keyword>
<dbReference type="Pfam" id="PF00626">
    <property type="entry name" value="Gelsolin"/>
    <property type="match status" value="6"/>
</dbReference>
<keyword evidence="5 13" id="KW-0963">Cytoplasm</keyword>
<evidence type="ECO:0000256" key="12">
    <source>
        <dbReference type="ARBA" id="ARBA00025132"/>
    </source>
</evidence>
<evidence type="ECO:0000256" key="3">
    <source>
        <dbReference type="ARBA" id="ARBA00018797"/>
    </source>
</evidence>
<dbReference type="CDD" id="cd11289">
    <property type="entry name" value="gelsolin_S2_like"/>
    <property type="match status" value="1"/>
</dbReference>
<dbReference type="CDD" id="cd11288">
    <property type="entry name" value="gelsolin_S5_like"/>
    <property type="match status" value="1"/>
</dbReference>
<dbReference type="EMBL" id="JBHFQA010000004">
    <property type="protein sequence ID" value="KAL2099549.1"/>
    <property type="molecule type" value="Genomic_DNA"/>
</dbReference>
<accession>A0ABD1KK49</accession>